<feature type="domain" description="Putative oxidoreductase/dehydrogenase Rossmann-like" evidence="1">
    <location>
        <begin position="33"/>
        <end position="99"/>
    </location>
</feature>
<reference evidence="3 4" key="1">
    <citation type="submission" date="2019-11" db="EMBL/GenBank/DDBJ databases">
        <title>Complete genome sequence of Corynebacterium kalinowskii 1959, a novel Corynebacterium species isolated from soil of a small paddock in Vilsendorf, Germany.</title>
        <authorList>
            <person name="Schaffert L."/>
            <person name="Ruwe M."/>
            <person name="Milse J."/>
            <person name="Hanuschka K."/>
            <person name="Ortseifen V."/>
            <person name="Droste J."/>
            <person name="Brandt D."/>
            <person name="Schlueter L."/>
            <person name="Kutter Y."/>
            <person name="Vinke S."/>
            <person name="Viehoefer P."/>
            <person name="Jacob L."/>
            <person name="Luebke N.-C."/>
            <person name="Schulte-Berndt E."/>
            <person name="Hain C."/>
            <person name="Linder M."/>
            <person name="Schmidt P."/>
            <person name="Wollenschlaeger L."/>
            <person name="Luttermann T."/>
            <person name="Thieme E."/>
            <person name="Hassa J."/>
            <person name="Haak M."/>
            <person name="Wittchen M."/>
            <person name="Mentz A."/>
            <person name="Persicke M."/>
            <person name="Busche T."/>
            <person name="Ruckert C."/>
        </authorList>
    </citation>
    <scope>NUCLEOTIDE SEQUENCE [LARGE SCALE GENOMIC DNA]</scope>
    <source>
        <strain evidence="3 4">2039</strain>
    </source>
</reference>
<dbReference type="Gene3D" id="3.40.50.720">
    <property type="entry name" value="NAD(P)-binding Rossmann-like Domain"/>
    <property type="match status" value="1"/>
</dbReference>
<protein>
    <submittedName>
        <fullName evidence="3">Rossmann-like domain protein</fullName>
    </submittedName>
</protein>
<dbReference type="KEGG" id="cok:COCCU_12085"/>
<dbReference type="EMBL" id="CP046455">
    <property type="protein sequence ID" value="QGU08317.1"/>
    <property type="molecule type" value="Genomic_DNA"/>
</dbReference>
<dbReference type="InterPro" id="IPR019665">
    <property type="entry name" value="OxRdtase/DH_put_Rossmann_dom"/>
</dbReference>
<keyword evidence="4" id="KW-1185">Reference proteome</keyword>
<dbReference type="Pfam" id="PF10727">
    <property type="entry name" value="Rossmann-like"/>
    <property type="match status" value="1"/>
</dbReference>
<dbReference type="Gene3D" id="1.10.1040.40">
    <property type="match status" value="1"/>
</dbReference>
<accession>A0A6B8W8P2</accession>
<dbReference type="Proteomes" id="UP000424462">
    <property type="component" value="Chromosome"/>
</dbReference>
<evidence type="ECO:0000313" key="3">
    <source>
        <dbReference type="EMBL" id="QGU08317.1"/>
    </source>
</evidence>
<gene>
    <name evidence="3" type="ORF">COCCU_12085</name>
</gene>
<evidence type="ECO:0000259" key="2">
    <source>
        <dbReference type="Pfam" id="PF22242"/>
    </source>
</evidence>
<name>A0A6B8W8P2_9CORY</name>
<feature type="domain" description="CGL2689-like C-terminal" evidence="2">
    <location>
        <begin position="134"/>
        <end position="229"/>
    </location>
</feature>
<dbReference type="RefSeq" id="WP_156231785.1">
    <property type="nucleotide sequence ID" value="NZ_CP046455.1"/>
</dbReference>
<organism evidence="3 4">
    <name type="scientific">Corynebacterium occultum</name>
    <dbReference type="NCBI Taxonomy" id="2675219"/>
    <lineage>
        <taxon>Bacteria</taxon>
        <taxon>Bacillati</taxon>
        <taxon>Actinomycetota</taxon>
        <taxon>Actinomycetes</taxon>
        <taxon>Mycobacteriales</taxon>
        <taxon>Corynebacteriaceae</taxon>
        <taxon>Corynebacterium</taxon>
    </lineage>
</organism>
<dbReference type="Pfam" id="PF22242">
    <property type="entry name" value="6PGD_like"/>
    <property type="match status" value="1"/>
</dbReference>
<proteinExistence type="predicted"/>
<dbReference type="InterPro" id="IPR054507">
    <property type="entry name" value="CGL2689-like_C"/>
</dbReference>
<sequence length="232" mass="25120">MRGPRLKVGVLEDEHDEIDLGLMLASAGHDVSWIHHTEEARDFQLVVLSVIEEDLPDLVEELAAGARRGQIYLHTCLGHGVQVLDPLEPSGALVVAAHPLSDKLWAVGSLDELGETVVELLIGELGGEALNIPETQRSRLAAGMSYVGFLETIRNDAFILLSEALGNEEKALGITGELGQGRILHGVGSVERELAAIADPGRARTYRDLTRRTAEISGVQDIELWAIQEDKS</sequence>
<dbReference type="AlphaFoldDB" id="A0A6B8W8P2"/>
<evidence type="ECO:0000259" key="1">
    <source>
        <dbReference type="Pfam" id="PF10727"/>
    </source>
</evidence>
<evidence type="ECO:0000313" key="4">
    <source>
        <dbReference type="Proteomes" id="UP000424462"/>
    </source>
</evidence>